<name>A0ABR7VDZ6_9FLAO</name>
<dbReference type="InterPro" id="IPR036388">
    <property type="entry name" value="WH-like_DNA-bd_sf"/>
</dbReference>
<dbReference type="InterPro" id="IPR054105">
    <property type="entry name" value="WHD_NrtR"/>
</dbReference>
<accession>A0ABR7VDZ6</accession>
<protein>
    <submittedName>
        <fullName evidence="2">NUDIX hydrolase</fullName>
    </submittedName>
</protein>
<dbReference type="CDD" id="cd18873">
    <property type="entry name" value="NUDIX_NadM_like"/>
    <property type="match status" value="1"/>
</dbReference>
<organism evidence="2 3">
    <name type="scientific">Maribacter arenosus</name>
    <dbReference type="NCBI Taxonomy" id="1854708"/>
    <lineage>
        <taxon>Bacteria</taxon>
        <taxon>Pseudomonadati</taxon>
        <taxon>Bacteroidota</taxon>
        <taxon>Flavobacteriia</taxon>
        <taxon>Flavobacteriales</taxon>
        <taxon>Flavobacteriaceae</taxon>
        <taxon>Maribacter</taxon>
    </lineage>
</organism>
<dbReference type="Gene3D" id="3.90.79.10">
    <property type="entry name" value="Nucleoside Triphosphate Pyrophosphohydrolase"/>
    <property type="match status" value="1"/>
</dbReference>
<dbReference type="Proteomes" id="UP000598350">
    <property type="component" value="Unassembled WGS sequence"/>
</dbReference>
<sequence length="274" mass="32513">MEKEFLTRGLEDEIQDLREMEDAIENWHPGSSVDCVILGYEKQKVKVLLLKMEFDDLRMLPGGMIPKNKDLRDAAYHVLKVRTGLESVFLKQFHTFGRKDRPSIMDNSFSEKGRQYLDHVKLNYPKYYDWMNRRYITTGYFALVDISKVKVEYSSGQMNEKYDWVAIDNIPDLIMDHDRIIRKCLDFIRVQLNYLPISMNLLPDEFTMKDLQKLYEAFLNEKLERSNFQRKMLKLGIFDRLKKKMSGAANKAPYLYRFDKDKYNELVKKGIGVL</sequence>
<reference evidence="2 3" key="1">
    <citation type="submission" date="2020-05" db="EMBL/GenBank/DDBJ databases">
        <title>The draft genome sequence of Maribacter arenosus CAU 1321.</title>
        <authorList>
            <person name="Mu L."/>
        </authorList>
    </citation>
    <scope>NUCLEOTIDE SEQUENCE [LARGE SCALE GENOMIC DNA]</scope>
    <source>
        <strain evidence="2 3">CAU 1321</strain>
    </source>
</reference>
<keyword evidence="2" id="KW-0378">Hydrolase</keyword>
<dbReference type="InterPro" id="IPR015797">
    <property type="entry name" value="NUDIX_hydrolase-like_dom_sf"/>
</dbReference>
<dbReference type="RefSeq" id="WP_188313497.1">
    <property type="nucleotide sequence ID" value="NZ_JABTCG010000002.1"/>
</dbReference>
<evidence type="ECO:0000259" key="1">
    <source>
        <dbReference type="Pfam" id="PF21906"/>
    </source>
</evidence>
<evidence type="ECO:0000313" key="2">
    <source>
        <dbReference type="EMBL" id="MBD0850367.1"/>
    </source>
</evidence>
<gene>
    <name evidence="2" type="ORF">HPE63_06770</name>
</gene>
<keyword evidence="3" id="KW-1185">Reference proteome</keyword>
<dbReference type="GO" id="GO:0016787">
    <property type="term" value="F:hydrolase activity"/>
    <property type="evidence" value="ECO:0007669"/>
    <property type="project" value="UniProtKB-KW"/>
</dbReference>
<dbReference type="InterPro" id="IPR036390">
    <property type="entry name" value="WH_DNA-bd_sf"/>
</dbReference>
<dbReference type="EMBL" id="JABTCG010000002">
    <property type="protein sequence ID" value="MBD0850367.1"/>
    <property type="molecule type" value="Genomic_DNA"/>
</dbReference>
<dbReference type="Pfam" id="PF21906">
    <property type="entry name" value="WHD_NrtR"/>
    <property type="match status" value="1"/>
</dbReference>
<evidence type="ECO:0000313" key="3">
    <source>
        <dbReference type="Proteomes" id="UP000598350"/>
    </source>
</evidence>
<proteinExistence type="predicted"/>
<dbReference type="Gene3D" id="1.10.10.10">
    <property type="entry name" value="Winged helix-like DNA-binding domain superfamily/Winged helix DNA-binding domain"/>
    <property type="match status" value="1"/>
</dbReference>
<comment type="caution">
    <text evidence="2">The sequence shown here is derived from an EMBL/GenBank/DDBJ whole genome shotgun (WGS) entry which is preliminary data.</text>
</comment>
<feature type="domain" description="NrtR DNA-binding winged helix" evidence="1">
    <location>
        <begin position="199"/>
        <end position="258"/>
    </location>
</feature>
<dbReference type="SUPFAM" id="SSF55811">
    <property type="entry name" value="Nudix"/>
    <property type="match status" value="1"/>
</dbReference>
<dbReference type="SUPFAM" id="SSF46785">
    <property type="entry name" value="Winged helix' DNA-binding domain"/>
    <property type="match status" value="1"/>
</dbReference>